<dbReference type="Pfam" id="PF00089">
    <property type="entry name" value="Trypsin"/>
    <property type="match status" value="1"/>
</dbReference>
<dbReference type="PANTHER" id="PTHR24253:SF153">
    <property type="entry name" value="SERINE PROTEASE HEPSIN"/>
    <property type="match status" value="1"/>
</dbReference>
<keyword evidence="3" id="KW-1185">Reference proteome</keyword>
<evidence type="ECO:0000256" key="1">
    <source>
        <dbReference type="ARBA" id="ARBA00023157"/>
    </source>
</evidence>
<evidence type="ECO:0000313" key="4">
    <source>
        <dbReference type="RefSeq" id="XP_058982092.1"/>
    </source>
</evidence>
<name>A0ABM3V8I3_MUSDO</name>
<accession>A0ABM3V8I3</accession>
<dbReference type="InterPro" id="IPR009003">
    <property type="entry name" value="Peptidase_S1_PA"/>
</dbReference>
<feature type="domain" description="Peptidase S1" evidence="2">
    <location>
        <begin position="1"/>
        <end position="189"/>
    </location>
</feature>
<dbReference type="GeneID" id="131803999"/>
<dbReference type="PANTHER" id="PTHR24253">
    <property type="entry name" value="TRANSMEMBRANE PROTEASE SERINE"/>
    <property type="match status" value="1"/>
</dbReference>
<evidence type="ECO:0000259" key="2">
    <source>
        <dbReference type="PROSITE" id="PS50240"/>
    </source>
</evidence>
<proteinExistence type="predicted"/>
<dbReference type="InterPro" id="IPR001254">
    <property type="entry name" value="Trypsin_dom"/>
</dbReference>
<dbReference type="CDD" id="cd00190">
    <property type="entry name" value="Tryp_SPc"/>
    <property type="match status" value="1"/>
</dbReference>
<sequence length="193" mass="21033">MLFTHSATERRRVVEVGAQPGDDNSKYYDVTSVIVHERYRLNDPNNDIALLVVNSTIPLSDKIRPVALPPIGSTVPGNNGRFVSFRRPGNSQKLQEFSVDYVNATVCQEMYGSIFNITEDMFCAGLSAGVGQTCQATPGMPLVGYSQNAPSTPVLYGITSFGVGSVMEGFPGLYVNVAAFRPWIDAKLRENGY</sequence>
<dbReference type="RefSeq" id="XP_058982092.1">
    <property type="nucleotide sequence ID" value="XM_059126109.1"/>
</dbReference>
<dbReference type="SMART" id="SM00020">
    <property type="entry name" value="Tryp_SPc"/>
    <property type="match status" value="1"/>
</dbReference>
<protein>
    <submittedName>
        <fullName evidence="4">Trypsin-like</fullName>
    </submittedName>
</protein>
<dbReference type="PROSITE" id="PS50240">
    <property type="entry name" value="TRYPSIN_DOM"/>
    <property type="match status" value="1"/>
</dbReference>
<keyword evidence="1" id="KW-1015">Disulfide bond</keyword>
<gene>
    <name evidence="4" type="primary">LOC131803999</name>
</gene>
<evidence type="ECO:0000313" key="3">
    <source>
        <dbReference type="Proteomes" id="UP001652621"/>
    </source>
</evidence>
<dbReference type="InterPro" id="IPR043504">
    <property type="entry name" value="Peptidase_S1_PA_chymotrypsin"/>
</dbReference>
<dbReference type="SUPFAM" id="SSF50494">
    <property type="entry name" value="Trypsin-like serine proteases"/>
    <property type="match status" value="1"/>
</dbReference>
<dbReference type="Gene3D" id="2.40.10.10">
    <property type="entry name" value="Trypsin-like serine proteases"/>
    <property type="match status" value="1"/>
</dbReference>
<dbReference type="Proteomes" id="UP001652621">
    <property type="component" value="Unplaced"/>
</dbReference>
<organism evidence="3 4">
    <name type="scientific">Musca domestica</name>
    <name type="common">House fly</name>
    <dbReference type="NCBI Taxonomy" id="7370"/>
    <lineage>
        <taxon>Eukaryota</taxon>
        <taxon>Metazoa</taxon>
        <taxon>Ecdysozoa</taxon>
        <taxon>Arthropoda</taxon>
        <taxon>Hexapoda</taxon>
        <taxon>Insecta</taxon>
        <taxon>Pterygota</taxon>
        <taxon>Neoptera</taxon>
        <taxon>Endopterygota</taxon>
        <taxon>Diptera</taxon>
        <taxon>Brachycera</taxon>
        <taxon>Muscomorpha</taxon>
        <taxon>Muscoidea</taxon>
        <taxon>Muscidae</taxon>
        <taxon>Musca</taxon>
    </lineage>
</organism>
<reference evidence="4" key="1">
    <citation type="submission" date="2025-08" db="UniProtKB">
        <authorList>
            <consortium name="RefSeq"/>
        </authorList>
    </citation>
    <scope>IDENTIFICATION</scope>
    <source>
        <strain evidence="4">Aabys</strain>
        <tissue evidence="4">Whole body</tissue>
    </source>
</reference>